<evidence type="ECO:0000256" key="1">
    <source>
        <dbReference type="SAM" id="MobiDB-lite"/>
    </source>
</evidence>
<dbReference type="AlphaFoldDB" id="A0A165C7D4"/>
<gene>
    <name evidence="2" type="ORF">CALCODRAFT_513335</name>
</gene>
<dbReference type="EMBL" id="KV424184">
    <property type="protein sequence ID" value="KZT50357.1"/>
    <property type="molecule type" value="Genomic_DNA"/>
</dbReference>
<dbReference type="Proteomes" id="UP000076842">
    <property type="component" value="Unassembled WGS sequence"/>
</dbReference>
<feature type="region of interest" description="Disordered" evidence="1">
    <location>
        <begin position="337"/>
        <end position="356"/>
    </location>
</feature>
<feature type="compositionally biased region" description="Basic and acidic residues" evidence="1">
    <location>
        <begin position="340"/>
        <end position="355"/>
    </location>
</feature>
<name>A0A165C7D4_9BASI</name>
<keyword evidence="3" id="KW-1185">Reference proteome</keyword>
<accession>A0A165C7D4</accession>
<feature type="compositionally biased region" description="Polar residues" evidence="1">
    <location>
        <begin position="374"/>
        <end position="384"/>
    </location>
</feature>
<dbReference type="InParanoid" id="A0A165C7D4"/>
<feature type="region of interest" description="Disordered" evidence="1">
    <location>
        <begin position="364"/>
        <end position="412"/>
    </location>
</feature>
<protein>
    <submittedName>
        <fullName evidence="2">Uncharacterized protein</fullName>
    </submittedName>
</protein>
<proteinExistence type="predicted"/>
<evidence type="ECO:0000313" key="3">
    <source>
        <dbReference type="Proteomes" id="UP000076842"/>
    </source>
</evidence>
<evidence type="ECO:0000313" key="2">
    <source>
        <dbReference type="EMBL" id="KZT50357.1"/>
    </source>
</evidence>
<sequence length="412" mass="45686">MPTPYTESVPLGEVPLDIEMRSSPAPSTSYAAVAASPPVAAPARTVSPSVAPKSSRAHKLAANVAKRPVEFPPGTPTRTVGQQILAIATAPPPLVDRPPKWVDKNDPWKGITGKDMAVVRRLDNERWQAMIATEKKRFPVNGPDRLNSKKGSIWQRWQTLKSRPVPEEMNPYRAIGQGVRRSPIGEYYIPDIEIAEFFRDYSPKLSLGYTAEQIEQWETIIHRLFFDEPFFRGIANRDNLGHTTFLPHKADFTQAMRPVDPTHPQGPHEFSHSGVARQLVLGARMQPDLIPSVRDFLLRRNGRLPYLLSASEKESLPAVRLKTGVSLWTKPYASALPTAHSERGRSVSPANEEKASAWAEDIPTGMEQPMFPALSTTPTANSEAHLSEAEEQDLEDPFRLPTPGDGELSYDG</sequence>
<organism evidence="2 3">
    <name type="scientific">Calocera cornea HHB12733</name>
    <dbReference type="NCBI Taxonomy" id="1353952"/>
    <lineage>
        <taxon>Eukaryota</taxon>
        <taxon>Fungi</taxon>
        <taxon>Dikarya</taxon>
        <taxon>Basidiomycota</taxon>
        <taxon>Agaricomycotina</taxon>
        <taxon>Dacrymycetes</taxon>
        <taxon>Dacrymycetales</taxon>
        <taxon>Dacrymycetaceae</taxon>
        <taxon>Calocera</taxon>
    </lineage>
</organism>
<reference evidence="2 3" key="1">
    <citation type="journal article" date="2016" name="Mol. Biol. Evol.">
        <title>Comparative Genomics of Early-Diverging Mushroom-Forming Fungi Provides Insights into the Origins of Lignocellulose Decay Capabilities.</title>
        <authorList>
            <person name="Nagy L.G."/>
            <person name="Riley R."/>
            <person name="Tritt A."/>
            <person name="Adam C."/>
            <person name="Daum C."/>
            <person name="Floudas D."/>
            <person name="Sun H."/>
            <person name="Yadav J.S."/>
            <person name="Pangilinan J."/>
            <person name="Larsson K.H."/>
            <person name="Matsuura K."/>
            <person name="Barry K."/>
            <person name="Labutti K."/>
            <person name="Kuo R."/>
            <person name="Ohm R.A."/>
            <person name="Bhattacharya S.S."/>
            <person name="Shirouzu T."/>
            <person name="Yoshinaga Y."/>
            <person name="Martin F.M."/>
            <person name="Grigoriev I.V."/>
            <person name="Hibbett D.S."/>
        </authorList>
    </citation>
    <scope>NUCLEOTIDE SEQUENCE [LARGE SCALE GENOMIC DNA]</scope>
    <source>
        <strain evidence="2 3">HHB12733</strain>
    </source>
</reference>